<dbReference type="Pfam" id="PF01569">
    <property type="entry name" value="PAP2"/>
    <property type="match status" value="1"/>
</dbReference>
<protein>
    <submittedName>
        <fullName evidence="3">Phosphoesterase, PA-phosphatase related</fullName>
    </submittedName>
</protein>
<dbReference type="Proteomes" id="UP000000254">
    <property type="component" value="Chromosome"/>
</dbReference>
<keyword evidence="1" id="KW-1133">Transmembrane helix</keyword>
<feature type="transmembrane region" description="Helical" evidence="1">
    <location>
        <begin position="122"/>
        <end position="143"/>
    </location>
</feature>
<feature type="domain" description="Phosphatidic acid phosphatase type 2/haloperoxidase" evidence="2">
    <location>
        <begin position="58"/>
        <end position="164"/>
    </location>
</feature>
<name>A3DND8_STAMF</name>
<feature type="transmembrane region" description="Helical" evidence="1">
    <location>
        <begin position="7"/>
        <end position="24"/>
    </location>
</feature>
<dbReference type="SMART" id="SM00014">
    <property type="entry name" value="acidPPc"/>
    <property type="match status" value="1"/>
</dbReference>
<dbReference type="KEGG" id="smr:Smar_1050"/>
<dbReference type="AlphaFoldDB" id="A3DND8"/>
<dbReference type="EMBL" id="CP000575">
    <property type="protein sequence ID" value="ABN70148.1"/>
    <property type="molecule type" value="Genomic_DNA"/>
</dbReference>
<dbReference type="HOGENOM" id="CLU_068892_2_0_2"/>
<sequence>MEKIRQILIYLLLLSSITEFIGVLLENTDLAKTASILGKSTFYMLIAILVYTLYSGEKGIFIIGGLGLTGSLDVMLKTILKMPRPPSSEWLIKVEGPGFPSGHAAMSFSFALLAGYATRNPLIALALFIHAFAVSDSRLVLHVHYPIDVVGGAILGVVVALLSVILYICFNNPGKYLVSITIPSLIASIISSIEMPEYTDAPLLTGLSLGALLSGLLIIKTNNEFLYIDRWLFKAISLFTAFTGSVIVFILESINIYPAVLMAGSVFSILVLMSRLIAYEIIKHLGRTQ</sequence>
<reference evidence="4" key="1">
    <citation type="journal article" date="2009" name="BMC Genomics">
        <title>The complete genome sequence of Staphylothermus marinus reveals differences in sulfur metabolism among heterotrophic Crenarchaeota.</title>
        <authorList>
            <person name="Anderson I.J."/>
            <person name="Dharmarajan L."/>
            <person name="Rodriguez J."/>
            <person name="Hooper S."/>
            <person name="Porat I."/>
            <person name="Ulrich L.E."/>
            <person name="Elkins J.G."/>
            <person name="Mavromatis K."/>
            <person name="Sun H."/>
            <person name="Land M."/>
            <person name="Lapidus A."/>
            <person name="Lucas S."/>
            <person name="Barry K."/>
            <person name="Huber H."/>
            <person name="Zhulin I.B."/>
            <person name="Whitman W.B."/>
            <person name="Mukhopadhyay B."/>
            <person name="Woese C."/>
            <person name="Bristow J."/>
            <person name="Kyrpides N."/>
        </authorList>
    </citation>
    <scope>NUCLEOTIDE SEQUENCE [LARGE SCALE GENOMIC DNA]</scope>
    <source>
        <strain evidence="4">ATCC 43588 / DSM 3639 / JCM 9404 / F1</strain>
    </source>
</reference>
<dbReference type="GeneID" id="4907097"/>
<dbReference type="Gene3D" id="1.20.144.10">
    <property type="entry name" value="Phosphatidic acid phosphatase type 2/haloperoxidase"/>
    <property type="match status" value="1"/>
</dbReference>
<keyword evidence="4" id="KW-1185">Reference proteome</keyword>
<keyword evidence="1" id="KW-0812">Transmembrane</keyword>
<accession>A3DND8</accession>
<dbReference type="eggNOG" id="arCOG03058">
    <property type="taxonomic scope" value="Archaea"/>
</dbReference>
<keyword evidence="1" id="KW-0472">Membrane</keyword>
<dbReference type="PANTHER" id="PTHR14969:SF13">
    <property type="entry name" value="AT30094P"/>
    <property type="match status" value="1"/>
</dbReference>
<feature type="transmembrane region" description="Helical" evidence="1">
    <location>
        <begin position="231"/>
        <end position="250"/>
    </location>
</feature>
<dbReference type="InterPro" id="IPR000326">
    <property type="entry name" value="PAP2/HPO"/>
</dbReference>
<feature type="transmembrane region" description="Helical" evidence="1">
    <location>
        <begin position="201"/>
        <end position="219"/>
    </location>
</feature>
<dbReference type="PANTHER" id="PTHR14969">
    <property type="entry name" value="SPHINGOSINE-1-PHOSPHATE PHOSPHOHYDROLASE"/>
    <property type="match status" value="1"/>
</dbReference>
<evidence type="ECO:0000259" key="2">
    <source>
        <dbReference type="SMART" id="SM00014"/>
    </source>
</evidence>
<feature type="transmembrane region" description="Helical" evidence="1">
    <location>
        <begin position="256"/>
        <end position="278"/>
    </location>
</feature>
<feature type="transmembrane region" description="Helical" evidence="1">
    <location>
        <begin position="176"/>
        <end position="195"/>
    </location>
</feature>
<evidence type="ECO:0000256" key="1">
    <source>
        <dbReference type="SAM" id="Phobius"/>
    </source>
</evidence>
<organism evidence="3 4">
    <name type="scientific">Staphylothermus marinus (strain ATCC 43588 / DSM 3639 / JCM 9404 / F1)</name>
    <dbReference type="NCBI Taxonomy" id="399550"/>
    <lineage>
        <taxon>Archaea</taxon>
        <taxon>Thermoproteota</taxon>
        <taxon>Thermoprotei</taxon>
        <taxon>Desulfurococcales</taxon>
        <taxon>Desulfurococcaceae</taxon>
        <taxon>Staphylothermus</taxon>
    </lineage>
</organism>
<dbReference type="RefSeq" id="WP_011839339.1">
    <property type="nucleotide sequence ID" value="NC_009033.1"/>
</dbReference>
<evidence type="ECO:0000313" key="3">
    <source>
        <dbReference type="EMBL" id="ABN70148.1"/>
    </source>
</evidence>
<reference evidence="3 4" key="2">
    <citation type="journal article" date="2009" name="Stand. Genomic Sci.">
        <title>Complete genome sequence of Staphylothermus marinus Stetter and Fiala 1986 type strain F1.</title>
        <authorList>
            <person name="Anderson I.J."/>
            <person name="Sun H."/>
            <person name="Lapidus A."/>
            <person name="Copeland A."/>
            <person name="Glavina Del Rio T."/>
            <person name="Tice H."/>
            <person name="Dalin E."/>
            <person name="Lucas S."/>
            <person name="Barry K."/>
            <person name="Land M."/>
            <person name="Richardson P."/>
            <person name="Huber H."/>
            <person name="Kyrpides N.C."/>
        </authorList>
    </citation>
    <scope>NUCLEOTIDE SEQUENCE [LARGE SCALE GENOMIC DNA]</scope>
    <source>
        <strain evidence="4">ATCC 43588 / DSM 3639 / JCM 9404 / F1</strain>
    </source>
</reference>
<proteinExistence type="predicted"/>
<feature type="transmembrane region" description="Helical" evidence="1">
    <location>
        <begin position="149"/>
        <end position="169"/>
    </location>
</feature>
<dbReference type="InterPro" id="IPR036938">
    <property type="entry name" value="PAP2/HPO_sf"/>
</dbReference>
<dbReference type="OrthoDB" id="10182at2157"/>
<evidence type="ECO:0000313" key="4">
    <source>
        <dbReference type="Proteomes" id="UP000000254"/>
    </source>
</evidence>
<gene>
    <name evidence="3" type="ordered locus">Smar_1050</name>
</gene>
<dbReference type="SUPFAM" id="SSF48317">
    <property type="entry name" value="Acid phosphatase/Vanadium-dependent haloperoxidase"/>
    <property type="match status" value="1"/>
</dbReference>